<dbReference type="PROSITE" id="PS50003">
    <property type="entry name" value="PH_DOMAIN"/>
    <property type="match status" value="1"/>
</dbReference>
<feature type="compositionally biased region" description="Polar residues" evidence="3">
    <location>
        <begin position="166"/>
        <end position="201"/>
    </location>
</feature>
<dbReference type="AlphaFoldDB" id="A0AAW0TPD5"/>
<dbReference type="InterPro" id="IPR037837">
    <property type="entry name" value="PH_Kindlin/fermitin"/>
</dbReference>
<dbReference type="CDD" id="cd14473">
    <property type="entry name" value="FERM_B-lobe"/>
    <property type="match status" value="1"/>
</dbReference>
<keyword evidence="6" id="KW-1185">Reference proteome</keyword>
<dbReference type="SMART" id="SM00233">
    <property type="entry name" value="PH"/>
    <property type="match status" value="1"/>
</dbReference>
<dbReference type="InterPro" id="IPR035963">
    <property type="entry name" value="FERM_2"/>
</dbReference>
<dbReference type="InterPro" id="IPR019749">
    <property type="entry name" value="Band_41_domain"/>
</dbReference>
<feature type="compositionally biased region" description="Polar residues" evidence="3">
    <location>
        <begin position="213"/>
        <end position="227"/>
    </location>
</feature>
<dbReference type="SMART" id="SM00295">
    <property type="entry name" value="B41"/>
    <property type="match status" value="1"/>
</dbReference>
<dbReference type="PANTHER" id="PTHR16160">
    <property type="entry name" value="FERMITIN 2-RELATED"/>
    <property type="match status" value="1"/>
</dbReference>
<dbReference type="GO" id="GO:0007229">
    <property type="term" value="P:integrin-mediated signaling pathway"/>
    <property type="evidence" value="ECO:0007669"/>
    <property type="project" value="InterPro"/>
</dbReference>
<dbReference type="CDD" id="cd13205">
    <property type="entry name" value="FERM_C_fermitin"/>
    <property type="match status" value="1"/>
</dbReference>
<evidence type="ECO:0000313" key="6">
    <source>
        <dbReference type="Proteomes" id="UP001487740"/>
    </source>
</evidence>
<sequence>MMSDGRLVGDGSWDLHVQVTDLQVERVLRVKSDLHIGGVMLRLVEELDIAIDWSDHALWWPKKNMWLTHTRSTLDQYGVGAAAELEFTPMHKTLRVQLPDLRYMEFKVDFSKKTFNAVVQLCKQLGIRYPEELSFCKPLSQDDLKHNYSEKQMKKKPTGAVKNGTPADTNSFIANKSHNSTNGSLDRSSGSHNNTLNSSGGRTPISPPGGTWKHNTSNNGIGSLNSTLDSIDGTDDLRASLVNSPARPPDDIRNKALRPKSLLEKARMNVAWLDSSLSIMEQGVREFNVLLLRFKFFSFYDLNPKYDAVRINLIYEQGKWAILNEEIDCTEEEMLMFAALQLQVTLQMNKPQPEPNMGSEDDIDRMMNDLQMSLEGSHVSSNPADIMHIPELADYLKFMKPRRFTLKGFKQYYFTCKDMCLRYYKSSENTNEEPIEKISLRGCEVTPDVNISQQRYGVKLEVPAPDGMMTDYIIRFATEDQYARWLAAMRLAAKGKSLADSSYESEVKSIQAFLAMQHPSAPQINPESLDIQPEDYMPPRYSRRIRSKGWCGAPYPEYMGVQRILEAHANVKDLPLVDAKLQYIRAWQALPDYGIALFLVKHMGHKREELLGVAFNRIMRMEPGSGDHIKTWRYNTMKAWNVNWETKHMMIQFEEDNVVFSCLTADCKVVHEFIGGYIFLSMRTKDANQNLNEELFHKLTGGWV</sequence>
<dbReference type="InterPro" id="IPR001849">
    <property type="entry name" value="PH_domain"/>
</dbReference>
<dbReference type="CDD" id="cd17095">
    <property type="entry name" value="FERM_F0_kindlins"/>
    <property type="match status" value="1"/>
</dbReference>
<evidence type="ECO:0000256" key="1">
    <source>
        <dbReference type="ARBA" id="ARBA00008052"/>
    </source>
</evidence>
<evidence type="ECO:0000256" key="3">
    <source>
        <dbReference type="SAM" id="MobiDB-lite"/>
    </source>
</evidence>
<dbReference type="Pfam" id="PF00373">
    <property type="entry name" value="FERM_M"/>
    <property type="match status" value="1"/>
</dbReference>
<accession>A0AAW0TPD5</accession>
<dbReference type="InterPro" id="IPR019748">
    <property type="entry name" value="FERM_central"/>
</dbReference>
<reference evidence="5 6" key="1">
    <citation type="submission" date="2023-03" db="EMBL/GenBank/DDBJ databases">
        <title>High-quality genome of Scylla paramamosain provides insights in environmental adaptation.</title>
        <authorList>
            <person name="Zhang L."/>
        </authorList>
    </citation>
    <scope>NUCLEOTIDE SEQUENCE [LARGE SCALE GENOMIC DNA]</scope>
    <source>
        <strain evidence="5">LZ_2023a</strain>
        <tissue evidence="5">Muscle</tissue>
    </source>
</reference>
<dbReference type="Gene3D" id="1.20.80.10">
    <property type="match status" value="1"/>
</dbReference>
<dbReference type="Proteomes" id="UP001487740">
    <property type="component" value="Unassembled WGS sequence"/>
</dbReference>
<dbReference type="InterPro" id="IPR011993">
    <property type="entry name" value="PH-like_dom_sf"/>
</dbReference>
<dbReference type="GO" id="GO:0005178">
    <property type="term" value="F:integrin binding"/>
    <property type="evidence" value="ECO:0007669"/>
    <property type="project" value="TreeGrafter"/>
</dbReference>
<dbReference type="Pfam" id="PF18124">
    <property type="entry name" value="Kindlin_2_N"/>
    <property type="match status" value="1"/>
</dbReference>
<dbReference type="Pfam" id="PF00169">
    <property type="entry name" value="PH"/>
    <property type="match status" value="1"/>
</dbReference>
<dbReference type="InterPro" id="IPR040790">
    <property type="entry name" value="Kindlin_2_N"/>
</dbReference>
<dbReference type="Gene3D" id="3.10.20.90">
    <property type="entry name" value="Phosphatidylinositol 3-kinase Catalytic Subunit, Chain A, domain 1"/>
    <property type="match status" value="2"/>
</dbReference>
<evidence type="ECO:0000256" key="2">
    <source>
        <dbReference type="ARBA" id="ARBA00022889"/>
    </source>
</evidence>
<name>A0AAW0TPD5_SCYPA</name>
<dbReference type="SUPFAM" id="SSF50729">
    <property type="entry name" value="PH domain-like"/>
    <property type="match status" value="2"/>
</dbReference>
<dbReference type="InterPro" id="IPR014352">
    <property type="entry name" value="FERM/acyl-CoA-bd_prot_sf"/>
</dbReference>
<feature type="domain" description="PH" evidence="4">
    <location>
        <begin position="389"/>
        <end position="494"/>
    </location>
</feature>
<feature type="region of interest" description="Disordered" evidence="3">
    <location>
        <begin position="148"/>
        <end position="227"/>
    </location>
</feature>
<dbReference type="GO" id="GO:0048731">
    <property type="term" value="P:system development"/>
    <property type="evidence" value="ECO:0007669"/>
    <property type="project" value="UniProtKB-ARBA"/>
</dbReference>
<dbReference type="CDD" id="cd01237">
    <property type="entry name" value="PH_fermitin"/>
    <property type="match status" value="1"/>
</dbReference>
<dbReference type="Gene3D" id="2.30.29.30">
    <property type="entry name" value="Pleckstrin-homology domain (PH domain)/Phosphotyrosine-binding domain (PTB)"/>
    <property type="match status" value="2"/>
</dbReference>
<dbReference type="SUPFAM" id="SSF47031">
    <property type="entry name" value="Second domain of FERM"/>
    <property type="match status" value="1"/>
</dbReference>
<dbReference type="GO" id="GO:0007160">
    <property type="term" value="P:cell-matrix adhesion"/>
    <property type="evidence" value="ECO:0007669"/>
    <property type="project" value="TreeGrafter"/>
</dbReference>
<dbReference type="InterPro" id="IPR037843">
    <property type="entry name" value="Kindlin/fermitin"/>
</dbReference>
<keyword evidence="2" id="KW-0130">Cell adhesion</keyword>
<dbReference type="EMBL" id="JARAKH010000027">
    <property type="protein sequence ID" value="KAK8389397.1"/>
    <property type="molecule type" value="Genomic_DNA"/>
</dbReference>
<gene>
    <name evidence="5" type="ORF">O3P69_008858</name>
</gene>
<evidence type="ECO:0000259" key="4">
    <source>
        <dbReference type="PROSITE" id="PS50003"/>
    </source>
</evidence>
<protein>
    <recommendedName>
        <fullName evidence="4">PH domain-containing protein</fullName>
    </recommendedName>
</protein>
<comment type="caution">
    <text evidence="5">The sequence shown here is derived from an EMBL/GenBank/DDBJ whole genome shotgun (WGS) entry which is preliminary data.</text>
</comment>
<dbReference type="CDD" id="cd17096">
    <property type="entry name" value="FERM_F1_kindlins"/>
    <property type="match status" value="1"/>
</dbReference>
<comment type="similarity">
    <text evidence="1">Belongs to the kindlin family.</text>
</comment>
<proteinExistence type="inferred from homology"/>
<evidence type="ECO:0000313" key="5">
    <source>
        <dbReference type="EMBL" id="KAK8389397.1"/>
    </source>
</evidence>
<dbReference type="PANTHER" id="PTHR16160:SF13">
    <property type="entry name" value="FERMITIN 2-RELATED"/>
    <property type="match status" value="1"/>
</dbReference>
<organism evidence="5 6">
    <name type="scientific">Scylla paramamosain</name>
    <name type="common">Mud crab</name>
    <dbReference type="NCBI Taxonomy" id="85552"/>
    <lineage>
        <taxon>Eukaryota</taxon>
        <taxon>Metazoa</taxon>
        <taxon>Ecdysozoa</taxon>
        <taxon>Arthropoda</taxon>
        <taxon>Crustacea</taxon>
        <taxon>Multicrustacea</taxon>
        <taxon>Malacostraca</taxon>
        <taxon>Eumalacostraca</taxon>
        <taxon>Eucarida</taxon>
        <taxon>Decapoda</taxon>
        <taxon>Pleocyemata</taxon>
        <taxon>Brachyura</taxon>
        <taxon>Eubrachyura</taxon>
        <taxon>Portunoidea</taxon>
        <taxon>Portunidae</taxon>
        <taxon>Portuninae</taxon>
        <taxon>Scylla</taxon>
    </lineage>
</organism>
<dbReference type="GO" id="GO:0030055">
    <property type="term" value="C:cell-substrate junction"/>
    <property type="evidence" value="ECO:0007669"/>
    <property type="project" value="TreeGrafter"/>
</dbReference>